<evidence type="ECO:0000313" key="1">
    <source>
        <dbReference type="EMBL" id="KAJ1126709.1"/>
    </source>
</evidence>
<dbReference type="EMBL" id="JANPWB010000011">
    <property type="protein sequence ID" value="KAJ1126709.1"/>
    <property type="molecule type" value="Genomic_DNA"/>
</dbReference>
<sequence>MTPMEASAPWFASLPCALDLKYTLLVPGISRVMKSKVRLGHAPVHCINLGAQERSCAYVKSGSTASMATPIVQCATQ</sequence>
<evidence type="ECO:0000313" key="2">
    <source>
        <dbReference type="Proteomes" id="UP001066276"/>
    </source>
</evidence>
<name>A0AAV7PIN5_PLEWA</name>
<organism evidence="1 2">
    <name type="scientific">Pleurodeles waltl</name>
    <name type="common">Iberian ribbed newt</name>
    <dbReference type="NCBI Taxonomy" id="8319"/>
    <lineage>
        <taxon>Eukaryota</taxon>
        <taxon>Metazoa</taxon>
        <taxon>Chordata</taxon>
        <taxon>Craniata</taxon>
        <taxon>Vertebrata</taxon>
        <taxon>Euteleostomi</taxon>
        <taxon>Amphibia</taxon>
        <taxon>Batrachia</taxon>
        <taxon>Caudata</taxon>
        <taxon>Salamandroidea</taxon>
        <taxon>Salamandridae</taxon>
        <taxon>Pleurodelinae</taxon>
        <taxon>Pleurodeles</taxon>
    </lineage>
</organism>
<reference evidence="1" key="1">
    <citation type="journal article" date="2022" name="bioRxiv">
        <title>Sequencing and chromosome-scale assembly of the giantPleurodeles waltlgenome.</title>
        <authorList>
            <person name="Brown T."/>
            <person name="Elewa A."/>
            <person name="Iarovenko S."/>
            <person name="Subramanian E."/>
            <person name="Araus A.J."/>
            <person name="Petzold A."/>
            <person name="Susuki M."/>
            <person name="Suzuki K.-i.T."/>
            <person name="Hayashi T."/>
            <person name="Toyoda A."/>
            <person name="Oliveira C."/>
            <person name="Osipova E."/>
            <person name="Leigh N.D."/>
            <person name="Simon A."/>
            <person name="Yun M.H."/>
        </authorList>
    </citation>
    <scope>NUCLEOTIDE SEQUENCE</scope>
    <source>
        <strain evidence="1">20211129_DDA</strain>
        <tissue evidence="1">Liver</tissue>
    </source>
</reference>
<keyword evidence="2" id="KW-1185">Reference proteome</keyword>
<comment type="caution">
    <text evidence="1">The sequence shown here is derived from an EMBL/GenBank/DDBJ whole genome shotgun (WGS) entry which is preliminary data.</text>
</comment>
<dbReference type="AlphaFoldDB" id="A0AAV7PIN5"/>
<accession>A0AAV7PIN5</accession>
<protein>
    <submittedName>
        <fullName evidence="1">Uncharacterized protein</fullName>
    </submittedName>
</protein>
<gene>
    <name evidence="1" type="ORF">NDU88_005115</name>
</gene>
<dbReference type="Proteomes" id="UP001066276">
    <property type="component" value="Chromosome 7"/>
</dbReference>
<proteinExistence type="predicted"/>